<reference evidence="1 2" key="1">
    <citation type="submission" date="2019-05" db="EMBL/GenBank/DDBJ databases">
        <title>Emergence of the Ug99 lineage of the wheat stem rust pathogen through somatic hybridization.</title>
        <authorList>
            <person name="Li F."/>
            <person name="Upadhyaya N.M."/>
            <person name="Sperschneider J."/>
            <person name="Matny O."/>
            <person name="Nguyen-Phuc H."/>
            <person name="Mago R."/>
            <person name="Raley C."/>
            <person name="Miller M.E."/>
            <person name="Silverstein K.A.T."/>
            <person name="Henningsen E."/>
            <person name="Hirsch C.D."/>
            <person name="Visser B."/>
            <person name="Pretorius Z.A."/>
            <person name="Steffenson B.J."/>
            <person name="Schwessinger B."/>
            <person name="Dodds P.N."/>
            <person name="Figueroa M."/>
        </authorList>
    </citation>
    <scope>NUCLEOTIDE SEQUENCE [LARGE SCALE GENOMIC DNA]</scope>
    <source>
        <strain evidence="1">21-0</strain>
    </source>
</reference>
<evidence type="ECO:0000313" key="2">
    <source>
        <dbReference type="Proteomes" id="UP000324748"/>
    </source>
</evidence>
<evidence type="ECO:0000313" key="1">
    <source>
        <dbReference type="EMBL" id="KAA1095535.1"/>
    </source>
</evidence>
<protein>
    <submittedName>
        <fullName evidence="1">Uncharacterized protein</fullName>
    </submittedName>
</protein>
<dbReference type="Proteomes" id="UP000324748">
    <property type="component" value="Unassembled WGS sequence"/>
</dbReference>
<dbReference type="OrthoDB" id="2507470at2759"/>
<organism evidence="1 2">
    <name type="scientific">Puccinia graminis f. sp. tritici</name>
    <dbReference type="NCBI Taxonomy" id="56615"/>
    <lineage>
        <taxon>Eukaryota</taxon>
        <taxon>Fungi</taxon>
        <taxon>Dikarya</taxon>
        <taxon>Basidiomycota</taxon>
        <taxon>Pucciniomycotina</taxon>
        <taxon>Pucciniomycetes</taxon>
        <taxon>Pucciniales</taxon>
        <taxon>Pucciniaceae</taxon>
        <taxon>Puccinia</taxon>
    </lineage>
</organism>
<keyword evidence="2" id="KW-1185">Reference proteome</keyword>
<proteinExistence type="predicted"/>
<dbReference type="PANTHER" id="PTHR48193:SF2">
    <property type="entry name" value="ZINC METALLOPROTEASE ZMPB"/>
    <property type="match status" value="1"/>
</dbReference>
<name>A0A5B0P1S1_PUCGR</name>
<accession>A0A5B0P1S1</accession>
<gene>
    <name evidence="1" type="ORF">PGT21_000362</name>
</gene>
<comment type="caution">
    <text evidence="1">The sequence shown here is derived from an EMBL/GenBank/DDBJ whole genome shotgun (WGS) entry which is preliminary data.</text>
</comment>
<dbReference type="PANTHER" id="PTHR48193">
    <property type="entry name" value="ZINC METALLOPROTEASE ZMPB-RELATED"/>
    <property type="match status" value="1"/>
</dbReference>
<dbReference type="InterPro" id="IPR053094">
    <property type="entry name" value="Zinc_metalloprotease_ZmpB"/>
</dbReference>
<sequence length="109" mass="12361">MHLSPPTQSKPTRGRRFTALMIRTDHNSPYTNDEFTKAGLESAIDKLLGLAVMCYYNLDHYMLRTNNTNSEHPLAEDHSIVIAGHYIISKIRAIKTSSDTPANYNHCQQ</sequence>
<dbReference type="EMBL" id="VSWC01000076">
    <property type="protein sequence ID" value="KAA1095535.1"/>
    <property type="molecule type" value="Genomic_DNA"/>
</dbReference>
<dbReference type="AlphaFoldDB" id="A0A5B0P1S1"/>